<evidence type="ECO:0000259" key="1">
    <source>
        <dbReference type="PROSITE" id="PS50075"/>
    </source>
</evidence>
<proteinExistence type="predicted"/>
<sequence>MALETEMLDLVATVLELSPQRRAQLTTDSPLLGALPELDSMAVLDLLHAIEAQYGVTIEDETVTSDRFASAKALADWVRELRGDALN</sequence>
<dbReference type="InterPro" id="IPR036736">
    <property type="entry name" value="ACP-like_sf"/>
</dbReference>
<evidence type="ECO:0000313" key="3">
    <source>
        <dbReference type="Proteomes" id="UP000262004"/>
    </source>
</evidence>
<dbReference type="EMBL" id="AP018558">
    <property type="protein sequence ID" value="BBD77542.1"/>
    <property type="molecule type" value="Genomic_DNA"/>
</dbReference>
<dbReference type="SUPFAM" id="SSF47336">
    <property type="entry name" value="ACP-like"/>
    <property type="match status" value="1"/>
</dbReference>
<evidence type="ECO:0000313" key="2">
    <source>
        <dbReference type="EMBL" id="BBD77542.1"/>
    </source>
</evidence>
<dbReference type="RefSeq" id="WP_145981795.1">
    <property type="nucleotide sequence ID" value="NZ_AP018558.1"/>
</dbReference>
<dbReference type="InterPro" id="IPR009081">
    <property type="entry name" value="PP-bd_ACP"/>
</dbReference>
<dbReference type="KEGG" id="htl:HPTL_1278"/>
<dbReference type="Gene3D" id="1.10.1200.10">
    <property type="entry name" value="ACP-like"/>
    <property type="match status" value="1"/>
</dbReference>
<gene>
    <name evidence="2" type="ORF">HPTL_1278</name>
</gene>
<organism evidence="2 3">
    <name type="scientific">Hydrogenophilus thermoluteolus</name>
    <name type="common">Pseudomonas hydrogenothermophila</name>
    <dbReference type="NCBI Taxonomy" id="297"/>
    <lineage>
        <taxon>Bacteria</taxon>
        <taxon>Pseudomonadati</taxon>
        <taxon>Pseudomonadota</taxon>
        <taxon>Hydrogenophilia</taxon>
        <taxon>Hydrogenophilales</taxon>
        <taxon>Hydrogenophilaceae</taxon>
        <taxon>Hydrogenophilus</taxon>
    </lineage>
</organism>
<name>A0A2Z6DZ21_HYDTE</name>
<accession>A0A2Z6DZ21</accession>
<reference evidence="2 3" key="1">
    <citation type="submission" date="2018-04" db="EMBL/GenBank/DDBJ databases">
        <title>Complete genome sequence of Hydrogenophilus thermoluteolus TH-1.</title>
        <authorList>
            <person name="Arai H."/>
        </authorList>
    </citation>
    <scope>NUCLEOTIDE SEQUENCE [LARGE SCALE GENOMIC DNA]</scope>
    <source>
        <strain evidence="2 3">TH-1</strain>
    </source>
</reference>
<feature type="domain" description="Carrier" evidence="1">
    <location>
        <begin position="1"/>
        <end position="82"/>
    </location>
</feature>
<dbReference type="PROSITE" id="PS50075">
    <property type="entry name" value="CARRIER"/>
    <property type="match status" value="1"/>
</dbReference>
<protein>
    <submittedName>
        <fullName evidence="2">Acyl carrier protein</fullName>
    </submittedName>
</protein>
<keyword evidence="3" id="KW-1185">Reference proteome</keyword>
<dbReference type="AlphaFoldDB" id="A0A2Z6DZ21"/>
<dbReference type="Proteomes" id="UP000262004">
    <property type="component" value="Chromosome"/>
</dbReference>
<dbReference type="Pfam" id="PF00550">
    <property type="entry name" value="PP-binding"/>
    <property type="match status" value="1"/>
</dbReference>